<keyword evidence="3" id="KW-1185">Reference proteome</keyword>
<sequence>MKMLLTVLLQLLITRFNFVTGTKCVVSRWKGWSDCEGSCEFAQRFRNRDVVRPPFPAKDGRTGEFVLSNCPHLYEVERCMPKACEEDEEANAERTPPIGSSKQLNVTKQEQQQMKRKKLAGIGIHAGRATRLECGSQNSNCCKIVRSACPYGAKPTSTLIRWYRKKDDQFCRPYRYAVCTDVNEGAFASENECLDACFSDVEKAVLPAFRII</sequence>
<dbReference type="PROSITE" id="PS50092">
    <property type="entry name" value="TSP1"/>
    <property type="match status" value="1"/>
</dbReference>
<dbReference type="Proteomes" id="UP000050741">
    <property type="component" value="Unassembled WGS sequence"/>
</dbReference>
<feature type="domain" description="BPTI/Kunitz inhibitor" evidence="2">
    <location>
        <begin position="142"/>
        <end position="197"/>
    </location>
</feature>
<proteinExistence type="predicted"/>
<protein>
    <submittedName>
        <fullName evidence="4">BPTI/Kunitz inhibitor domain-containing protein</fullName>
    </submittedName>
</protein>
<dbReference type="Gene3D" id="2.20.100.10">
    <property type="entry name" value="Thrombospondin type-1 (TSP1) repeat"/>
    <property type="match status" value="1"/>
</dbReference>
<dbReference type="InterPro" id="IPR002223">
    <property type="entry name" value="Kunitz_BPTI"/>
</dbReference>
<evidence type="ECO:0000313" key="4">
    <source>
        <dbReference type="WBParaSite" id="GPLIN_000955500"/>
    </source>
</evidence>
<dbReference type="AlphaFoldDB" id="A0A183C9K7"/>
<reference evidence="3" key="1">
    <citation type="submission" date="2013-12" db="EMBL/GenBank/DDBJ databases">
        <authorList>
            <person name="Aslett M."/>
        </authorList>
    </citation>
    <scope>NUCLEOTIDE SEQUENCE [LARGE SCALE GENOMIC DNA]</scope>
    <source>
        <strain evidence="3">Lindley</strain>
    </source>
</reference>
<evidence type="ECO:0000256" key="1">
    <source>
        <dbReference type="SAM" id="SignalP"/>
    </source>
</evidence>
<reference evidence="4" key="3">
    <citation type="submission" date="2016-06" db="UniProtKB">
        <authorList>
            <consortium name="WormBaseParasite"/>
        </authorList>
    </citation>
    <scope>IDENTIFICATION</scope>
</reference>
<dbReference type="PROSITE" id="PS50279">
    <property type="entry name" value="BPTI_KUNITZ_2"/>
    <property type="match status" value="1"/>
</dbReference>
<accession>A0A183C9K7</accession>
<dbReference type="InterPro" id="IPR036383">
    <property type="entry name" value="TSP1_rpt_sf"/>
</dbReference>
<feature type="chain" id="PRO_5008147266" evidence="1">
    <location>
        <begin position="22"/>
        <end position="212"/>
    </location>
</feature>
<dbReference type="GO" id="GO:0004867">
    <property type="term" value="F:serine-type endopeptidase inhibitor activity"/>
    <property type="evidence" value="ECO:0007669"/>
    <property type="project" value="InterPro"/>
</dbReference>
<organism evidence="3 4">
    <name type="scientific">Globodera pallida</name>
    <name type="common">Potato cyst nematode worm</name>
    <name type="synonym">Heterodera pallida</name>
    <dbReference type="NCBI Taxonomy" id="36090"/>
    <lineage>
        <taxon>Eukaryota</taxon>
        <taxon>Metazoa</taxon>
        <taxon>Ecdysozoa</taxon>
        <taxon>Nematoda</taxon>
        <taxon>Chromadorea</taxon>
        <taxon>Rhabditida</taxon>
        <taxon>Tylenchina</taxon>
        <taxon>Tylenchomorpha</taxon>
        <taxon>Tylenchoidea</taxon>
        <taxon>Heteroderidae</taxon>
        <taxon>Heteroderinae</taxon>
        <taxon>Globodera</taxon>
    </lineage>
</organism>
<dbReference type="InterPro" id="IPR000884">
    <property type="entry name" value="TSP1_rpt"/>
</dbReference>
<dbReference type="SUPFAM" id="SSF82895">
    <property type="entry name" value="TSP-1 type 1 repeat"/>
    <property type="match status" value="1"/>
</dbReference>
<name>A0A183C9K7_GLOPA</name>
<feature type="signal peptide" evidence="1">
    <location>
        <begin position="1"/>
        <end position="21"/>
    </location>
</feature>
<reference evidence="3" key="2">
    <citation type="submission" date="2014-05" db="EMBL/GenBank/DDBJ databases">
        <title>The genome and life-stage specific transcriptomes of Globodera pallida elucidate key aspects of plant parasitism by a cyst nematode.</title>
        <authorList>
            <person name="Cotton J.A."/>
            <person name="Lilley C.J."/>
            <person name="Jones L.M."/>
            <person name="Kikuchi T."/>
            <person name="Reid A.J."/>
            <person name="Thorpe P."/>
            <person name="Tsai I.J."/>
            <person name="Beasley H."/>
            <person name="Blok V."/>
            <person name="Cock P.J.A."/>
            <person name="Van den Akker S.E."/>
            <person name="Holroyd N."/>
            <person name="Hunt M."/>
            <person name="Mantelin S."/>
            <person name="Naghra H."/>
            <person name="Pain A."/>
            <person name="Palomares-Rius J.E."/>
            <person name="Zarowiecki M."/>
            <person name="Berriman M."/>
            <person name="Jones J.T."/>
            <person name="Urwin P.E."/>
        </authorList>
    </citation>
    <scope>NUCLEOTIDE SEQUENCE [LARGE SCALE GENOMIC DNA]</scope>
    <source>
        <strain evidence="3">Lindley</strain>
    </source>
</reference>
<evidence type="ECO:0000259" key="2">
    <source>
        <dbReference type="PROSITE" id="PS50279"/>
    </source>
</evidence>
<dbReference type="WBParaSite" id="GPLIN_000955500">
    <property type="protein sequence ID" value="GPLIN_000955500"/>
    <property type="gene ID" value="GPLIN_000955500"/>
</dbReference>
<evidence type="ECO:0000313" key="3">
    <source>
        <dbReference type="Proteomes" id="UP000050741"/>
    </source>
</evidence>
<keyword evidence="1" id="KW-0732">Signal</keyword>